<evidence type="ECO:0000256" key="3">
    <source>
        <dbReference type="ARBA" id="ARBA00023163"/>
    </source>
</evidence>
<dbReference type="Gene3D" id="1.10.10.60">
    <property type="entry name" value="Homeodomain-like"/>
    <property type="match status" value="3"/>
</dbReference>
<protein>
    <submittedName>
        <fullName evidence="9">Uncharacterized protein</fullName>
    </submittedName>
</protein>
<comment type="caution">
    <text evidence="9">The sequence shown here is derived from an EMBL/GenBank/DDBJ whole genome shotgun (WGS) entry which is preliminary data.</text>
</comment>
<feature type="compositionally biased region" description="Low complexity" evidence="6">
    <location>
        <begin position="188"/>
        <end position="198"/>
    </location>
</feature>
<sequence>MQSKDPFLSFVDFANGRGKGSMTRCKTPDNADTRIKIYDHSTHMNSLHPQHSTYINEGFEPESIEHLKYKVQHYEAQVMEAQKTISAQMELMNATTNQLLAKEQEFNELKADWQKQVKGAAKDLQIKELERQLADIYAQLAISTGRSITDILKISSENQFVDLKSHKRAKTEPITYHLTNGVLSRIRSSSSPTPTSTTANHTSKRQCNYSKWTSEEDNLLKYAVTLHGVHKWSVVATHVPNRTPMQCSARWLGALNTSVVKGRWTSEEDKLLSEAVHEYVVDEKYENLAVIVPWNKIALVIPNRTGIQCQARWTEALDPTVRKGRWTLEEDEQLCIGVKKYGRCWIRIAQGIPGRTQRQCRTRWVQVKEKAGFTMDSNPES</sequence>
<evidence type="ECO:0000256" key="5">
    <source>
        <dbReference type="SAM" id="Coils"/>
    </source>
</evidence>
<keyword evidence="3" id="KW-0804">Transcription</keyword>
<feature type="domain" description="Myb-like" evidence="7">
    <location>
        <begin position="204"/>
        <end position="255"/>
    </location>
</feature>
<keyword evidence="5" id="KW-0175">Coiled coil</keyword>
<dbReference type="InterPro" id="IPR009057">
    <property type="entry name" value="Homeodomain-like_sf"/>
</dbReference>
<reference evidence="9 10" key="1">
    <citation type="submission" date="2023-04" db="EMBL/GenBank/DDBJ databases">
        <title>Genome of Basidiobolus ranarum AG-B5.</title>
        <authorList>
            <person name="Stajich J.E."/>
            <person name="Carter-House D."/>
            <person name="Gryganskyi A."/>
        </authorList>
    </citation>
    <scope>NUCLEOTIDE SEQUENCE [LARGE SCALE GENOMIC DNA]</scope>
    <source>
        <strain evidence="9 10">AG-B5</strain>
    </source>
</reference>
<feature type="coiled-coil region" evidence="5">
    <location>
        <begin position="64"/>
        <end position="112"/>
    </location>
</feature>
<evidence type="ECO:0000259" key="8">
    <source>
        <dbReference type="PROSITE" id="PS51294"/>
    </source>
</evidence>
<dbReference type="Pfam" id="PF00249">
    <property type="entry name" value="Myb_DNA-binding"/>
    <property type="match status" value="3"/>
</dbReference>
<dbReference type="PROSITE" id="PS50090">
    <property type="entry name" value="MYB_LIKE"/>
    <property type="match status" value="3"/>
</dbReference>
<keyword evidence="4" id="KW-0539">Nucleus</keyword>
<feature type="domain" description="Myb-like" evidence="7">
    <location>
        <begin position="256"/>
        <end position="317"/>
    </location>
</feature>
<dbReference type="SMART" id="SM00717">
    <property type="entry name" value="SANT"/>
    <property type="match status" value="3"/>
</dbReference>
<name>A0ABR2WZI6_9FUNG</name>
<keyword evidence="10" id="KW-1185">Reference proteome</keyword>
<evidence type="ECO:0000256" key="6">
    <source>
        <dbReference type="SAM" id="MobiDB-lite"/>
    </source>
</evidence>
<evidence type="ECO:0000313" key="9">
    <source>
        <dbReference type="EMBL" id="KAK9766882.1"/>
    </source>
</evidence>
<gene>
    <name evidence="9" type="ORF">K7432_003705</name>
</gene>
<keyword evidence="2" id="KW-0238">DNA-binding</keyword>
<evidence type="ECO:0000256" key="2">
    <source>
        <dbReference type="ARBA" id="ARBA00023125"/>
    </source>
</evidence>
<accession>A0ABR2WZI6</accession>
<evidence type="ECO:0000259" key="7">
    <source>
        <dbReference type="PROSITE" id="PS50090"/>
    </source>
</evidence>
<dbReference type="PROSITE" id="PS51294">
    <property type="entry name" value="HTH_MYB"/>
    <property type="match status" value="2"/>
</dbReference>
<dbReference type="InterPro" id="IPR051575">
    <property type="entry name" value="Myb-like_DNA-bd"/>
</dbReference>
<dbReference type="InterPro" id="IPR017930">
    <property type="entry name" value="Myb_dom"/>
</dbReference>
<feature type="domain" description="HTH myb-type" evidence="8">
    <location>
        <begin position="211"/>
        <end position="259"/>
    </location>
</feature>
<dbReference type="CDD" id="cd00167">
    <property type="entry name" value="SANT"/>
    <property type="match status" value="3"/>
</dbReference>
<feature type="region of interest" description="Disordered" evidence="6">
    <location>
        <begin position="185"/>
        <end position="204"/>
    </location>
</feature>
<dbReference type="PANTHER" id="PTHR46621:SF1">
    <property type="entry name" value="SNRNA-ACTIVATING PROTEIN COMPLEX SUBUNIT 4"/>
    <property type="match status" value="1"/>
</dbReference>
<dbReference type="SUPFAM" id="SSF46689">
    <property type="entry name" value="Homeodomain-like"/>
    <property type="match status" value="2"/>
</dbReference>
<keyword evidence="1" id="KW-0805">Transcription regulation</keyword>
<evidence type="ECO:0000256" key="1">
    <source>
        <dbReference type="ARBA" id="ARBA00023015"/>
    </source>
</evidence>
<organism evidence="9 10">
    <name type="scientific">Basidiobolus ranarum</name>
    <dbReference type="NCBI Taxonomy" id="34480"/>
    <lineage>
        <taxon>Eukaryota</taxon>
        <taxon>Fungi</taxon>
        <taxon>Fungi incertae sedis</taxon>
        <taxon>Zoopagomycota</taxon>
        <taxon>Entomophthoromycotina</taxon>
        <taxon>Basidiobolomycetes</taxon>
        <taxon>Basidiobolales</taxon>
        <taxon>Basidiobolaceae</taxon>
        <taxon>Basidiobolus</taxon>
    </lineage>
</organism>
<dbReference type="PANTHER" id="PTHR46621">
    <property type="entry name" value="SNRNA-ACTIVATING PROTEIN COMPLEX SUBUNIT 4"/>
    <property type="match status" value="1"/>
</dbReference>
<dbReference type="EMBL" id="JASJQH010000116">
    <property type="protein sequence ID" value="KAK9766882.1"/>
    <property type="molecule type" value="Genomic_DNA"/>
</dbReference>
<feature type="domain" description="HTH myb-type" evidence="8">
    <location>
        <begin position="318"/>
        <end position="372"/>
    </location>
</feature>
<proteinExistence type="predicted"/>
<evidence type="ECO:0000256" key="4">
    <source>
        <dbReference type="ARBA" id="ARBA00023242"/>
    </source>
</evidence>
<evidence type="ECO:0000313" key="10">
    <source>
        <dbReference type="Proteomes" id="UP001479436"/>
    </source>
</evidence>
<feature type="domain" description="Myb-like" evidence="7">
    <location>
        <begin position="318"/>
        <end position="368"/>
    </location>
</feature>
<dbReference type="InterPro" id="IPR001005">
    <property type="entry name" value="SANT/Myb"/>
</dbReference>
<dbReference type="Proteomes" id="UP001479436">
    <property type="component" value="Unassembled WGS sequence"/>
</dbReference>